<name>A0A437Q725_9GAMM</name>
<evidence type="ECO:0000256" key="1">
    <source>
        <dbReference type="ARBA" id="ARBA00022603"/>
    </source>
</evidence>
<proteinExistence type="predicted"/>
<dbReference type="Proteomes" id="UP000282818">
    <property type="component" value="Unassembled WGS sequence"/>
</dbReference>
<dbReference type="GO" id="GO:0032259">
    <property type="term" value="P:methylation"/>
    <property type="evidence" value="ECO:0007669"/>
    <property type="project" value="UniProtKB-KW"/>
</dbReference>
<protein>
    <submittedName>
        <fullName evidence="5">Class I SAM-dependent methyltransferase</fullName>
    </submittedName>
</protein>
<evidence type="ECO:0000256" key="3">
    <source>
        <dbReference type="ARBA" id="ARBA00022691"/>
    </source>
</evidence>
<dbReference type="PANTHER" id="PTHR43464:SF19">
    <property type="entry name" value="UBIQUINONE BIOSYNTHESIS O-METHYLTRANSFERASE, MITOCHONDRIAL"/>
    <property type="match status" value="1"/>
</dbReference>
<dbReference type="Gene3D" id="3.40.50.150">
    <property type="entry name" value="Vaccinia Virus protein VP39"/>
    <property type="match status" value="1"/>
</dbReference>
<dbReference type="RefSeq" id="WP_127694515.1">
    <property type="nucleotide sequence ID" value="NZ_SACQ01000005.1"/>
</dbReference>
<keyword evidence="3" id="KW-0949">S-adenosyl-L-methionine</keyword>
<comment type="caution">
    <text evidence="5">The sequence shown here is derived from an EMBL/GenBank/DDBJ whole genome shotgun (WGS) entry which is preliminary data.</text>
</comment>
<keyword evidence="2 5" id="KW-0808">Transferase</keyword>
<dbReference type="SUPFAM" id="SSF53335">
    <property type="entry name" value="S-adenosyl-L-methionine-dependent methyltransferases"/>
    <property type="match status" value="1"/>
</dbReference>
<keyword evidence="4" id="KW-0175">Coiled coil</keyword>
<dbReference type="EMBL" id="SACQ01000005">
    <property type="protein sequence ID" value="RVU30319.1"/>
    <property type="molecule type" value="Genomic_DNA"/>
</dbReference>
<dbReference type="CDD" id="cd02440">
    <property type="entry name" value="AdoMet_MTases"/>
    <property type="match status" value="1"/>
</dbReference>
<dbReference type="GO" id="GO:0008168">
    <property type="term" value="F:methyltransferase activity"/>
    <property type="evidence" value="ECO:0007669"/>
    <property type="project" value="UniProtKB-KW"/>
</dbReference>
<organism evidence="5 6">
    <name type="scientific">Neptunomonas marina</name>
    <dbReference type="NCBI Taxonomy" id="1815562"/>
    <lineage>
        <taxon>Bacteria</taxon>
        <taxon>Pseudomonadati</taxon>
        <taxon>Pseudomonadota</taxon>
        <taxon>Gammaproteobacteria</taxon>
        <taxon>Oceanospirillales</taxon>
        <taxon>Oceanospirillaceae</taxon>
        <taxon>Neptunomonas</taxon>
    </lineage>
</organism>
<evidence type="ECO:0000313" key="5">
    <source>
        <dbReference type="EMBL" id="RVU30319.1"/>
    </source>
</evidence>
<accession>A0A437Q725</accession>
<evidence type="ECO:0000256" key="4">
    <source>
        <dbReference type="SAM" id="Coils"/>
    </source>
</evidence>
<dbReference type="InterPro" id="IPR029063">
    <property type="entry name" value="SAM-dependent_MTases_sf"/>
</dbReference>
<dbReference type="PANTHER" id="PTHR43464">
    <property type="entry name" value="METHYLTRANSFERASE"/>
    <property type="match status" value="1"/>
</dbReference>
<reference evidence="5 6" key="1">
    <citation type="submission" date="2019-01" db="EMBL/GenBank/DDBJ databases">
        <authorList>
            <person name="Chen W.-M."/>
        </authorList>
    </citation>
    <scope>NUCLEOTIDE SEQUENCE [LARGE SCALE GENOMIC DNA]</scope>
    <source>
        <strain evidence="5 6">HPM-16</strain>
    </source>
</reference>
<dbReference type="Pfam" id="PF13489">
    <property type="entry name" value="Methyltransf_23"/>
    <property type="match status" value="1"/>
</dbReference>
<keyword evidence="1 5" id="KW-0489">Methyltransferase</keyword>
<sequence>MSFNSYGCILVVSPSPATIAEPLNGVRTVAIEYSFGVVENLHQPISVLDRSDVSATLNVSEHCRETRAGFAYQALNCTVAQFAIQHQASAVLIEGLNGATLDLPRMLKLMGIPCFIAAPVGELNVQARQDVEASLADASGWYLGDWAEGYNIDGGISSFEEVCYRCVTAAKQPKASAGFDYSIYEFAQRDHPLLLAMQRPYVDHFAGCRKVLDLGCGSGVFLQLLQDHGIDAVGVERNPEIAEYGRGLGLDIRTEDALEFLENSTETFDGIYCSHFVEHLPFELVCRLISLLQQRLVEGGKLLLVFPDPESIRSQLLGFWRDPEHVRYYHPDLIKAVGEAQGLRCEWHSHEAAPHTVVSFSETAPTVAQWPSMEPIAQPKAQPTLWERLLDRLGICSRRRLWELLEEKQLLVAQLNEQNRAQQAVISQLKVRTDILWDVNRTWGWEDNAAIRLVKGPQTNKELQC</sequence>
<evidence type="ECO:0000256" key="2">
    <source>
        <dbReference type="ARBA" id="ARBA00022679"/>
    </source>
</evidence>
<dbReference type="AlphaFoldDB" id="A0A437Q725"/>
<evidence type="ECO:0000313" key="6">
    <source>
        <dbReference type="Proteomes" id="UP000282818"/>
    </source>
</evidence>
<keyword evidence="6" id="KW-1185">Reference proteome</keyword>
<gene>
    <name evidence="5" type="ORF">EOE65_11785</name>
</gene>
<feature type="coiled-coil region" evidence="4">
    <location>
        <begin position="405"/>
        <end position="432"/>
    </location>
</feature>